<sequence>MKQDLLRNYIKRVAKDDKEIGQLSEPALQSLRMATEFFVDEIGQAIDEYVRTSKEPVTGNTLKELLVASKSMTFACMKPLLESTTISSSREKPLKRKAVSGAALARQTPHSKKLKKEREIMDQLPSVSEPPPPPPPIVHPIIEEDDDYDASD</sequence>
<feature type="compositionally biased region" description="Pro residues" evidence="1">
    <location>
        <begin position="128"/>
        <end position="138"/>
    </location>
</feature>
<name>A0A6G0WZ41_9STRA</name>
<keyword evidence="3" id="KW-1185">Reference proteome</keyword>
<gene>
    <name evidence="2" type="ORF">Ae201684_010106</name>
</gene>
<dbReference type="AlphaFoldDB" id="A0A6G0WZ41"/>
<protein>
    <recommendedName>
        <fullName evidence="4">Transcription factor CBF/NF-Y/archaeal histone domain-containing protein</fullName>
    </recommendedName>
</protein>
<evidence type="ECO:0000313" key="3">
    <source>
        <dbReference type="Proteomes" id="UP000481153"/>
    </source>
</evidence>
<organism evidence="2 3">
    <name type="scientific">Aphanomyces euteiches</name>
    <dbReference type="NCBI Taxonomy" id="100861"/>
    <lineage>
        <taxon>Eukaryota</taxon>
        <taxon>Sar</taxon>
        <taxon>Stramenopiles</taxon>
        <taxon>Oomycota</taxon>
        <taxon>Saprolegniomycetes</taxon>
        <taxon>Saprolegniales</taxon>
        <taxon>Verrucalvaceae</taxon>
        <taxon>Aphanomyces</taxon>
    </lineage>
</organism>
<evidence type="ECO:0000313" key="2">
    <source>
        <dbReference type="EMBL" id="KAF0732774.1"/>
    </source>
</evidence>
<evidence type="ECO:0008006" key="4">
    <source>
        <dbReference type="Google" id="ProtNLM"/>
    </source>
</evidence>
<feature type="region of interest" description="Disordered" evidence="1">
    <location>
        <begin position="85"/>
        <end position="152"/>
    </location>
</feature>
<accession>A0A6G0WZ41</accession>
<dbReference type="VEuPathDB" id="FungiDB:AeMF1_003558"/>
<dbReference type="EMBL" id="VJMJ01000128">
    <property type="protein sequence ID" value="KAF0732774.1"/>
    <property type="molecule type" value="Genomic_DNA"/>
</dbReference>
<reference evidence="2 3" key="1">
    <citation type="submission" date="2019-07" db="EMBL/GenBank/DDBJ databases">
        <title>Genomics analysis of Aphanomyces spp. identifies a new class of oomycete effector associated with host adaptation.</title>
        <authorList>
            <person name="Gaulin E."/>
        </authorList>
    </citation>
    <scope>NUCLEOTIDE SEQUENCE [LARGE SCALE GENOMIC DNA]</scope>
    <source>
        <strain evidence="2 3">ATCC 201684</strain>
    </source>
</reference>
<feature type="compositionally biased region" description="Acidic residues" evidence="1">
    <location>
        <begin position="143"/>
        <end position="152"/>
    </location>
</feature>
<dbReference type="Proteomes" id="UP000481153">
    <property type="component" value="Unassembled WGS sequence"/>
</dbReference>
<proteinExistence type="predicted"/>
<comment type="caution">
    <text evidence="2">The sequence shown here is derived from an EMBL/GenBank/DDBJ whole genome shotgun (WGS) entry which is preliminary data.</text>
</comment>
<evidence type="ECO:0000256" key="1">
    <source>
        <dbReference type="SAM" id="MobiDB-lite"/>
    </source>
</evidence>